<dbReference type="Pfam" id="PF19051">
    <property type="entry name" value="GFO_IDH_MocA_C2"/>
    <property type="match status" value="2"/>
</dbReference>
<feature type="domain" description="Gfo/Idh/MocA-like oxidoreductase bacterial type C-terminal" evidence="3">
    <location>
        <begin position="349"/>
        <end position="439"/>
    </location>
</feature>
<evidence type="ECO:0000259" key="2">
    <source>
        <dbReference type="Pfam" id="PF01408"/>
    </source>
</evidence>
<dbReference type="GO" id="GO:0000166">
    <property type="term" value="F:nucleotide binding"/>
    <property type="evidence" value="ECO:0007669"/>
    <property type="project" value="InterPro"/>
</dbReference>
<keyword evidence="5" id="KW-1185">Reference proteome</keyword>
<dbReference type="Gene3D" id="3.30.360.10">
    <property type="entry name" value="Dihydrodipicolinate Reductase, domain 2"/>
    <property type="match status" value="1"/>
</dbReference>
<dbReference type="SUPFAM" id="SSF51735">
    <property type="entry name" value="NAD(P)-binding Rossmann-fold domains"/>
    <property type="match status" value="1"/>
</dbReference>
<feature type="region of interest" description="Disordered" evidence="1">
    <location>
        <begin position="418"/>
        <end position="440"/>
    </location>
</feature>
<accession>A0A518HDJ5</accession>
<evidence type="ECO:0000313" key="5">
    <source>
        <dbReference type="Proteomes" id="UP000317835"/>
    </source>
</evidence>
<dbReference type="KEGG" id="tpla:ElP_68700"/>
<dbReference type="InterPro" id="IPR050463">
    <property type="entry name" value="Gfo/Idh/MocA_oxidrdct_glycsds"/>
</dbReference>
<sequence>MGTIPGRPTRRSVLKGSMAAAGGALAMPWIVPASALGRQEGVRAASERITMGVIGFGPRCTYVMKAMLPLDDMQCVTVCDVQKSRREAGKKVVDEHYGNADCTTTAEFRELFDRPDLDALLIATGDRWHAPASMMAARAGKDVYSEKPCGLTIELCQQVDETFRETGRVFQAGTQRRSVANFQKAVELARAGKLGTIKTLYASVYRPTLDNAWLPGQPTPPEDECDWDRWLGPAPWRPYNQDYVQGRWRGYWDFDSGARLLDWAAHTLDLCQQAKGADDTMPVEYEPAENRITCRYEDGVEIVLDFLDDPFGDRKGWINELGTCPVRFVGDEGWVETGDNGGIVVEPASLRSEVEDFSSNPQVGLDVGAHAKDWFEAIRTRGTTAANSSIMRHSHIACHAAALSWVLGRTLRIDPDREEFLDDPEANGLRSRAAREPYAT</sequence>
<gene>
    <name evidence="4" type="primary">ydgJ_2</name>
    <name evidence="4" type="ORF">ElP_68700</name>
</gene>
<dbReference type="SUPFAM" id="SSF55347">
    <property type="entry name" value="Glyceraldehyde-3-phosphate dehydrogenase-like, C-terminal domain"/>
    <property type="match status" value="1"/>
</dbReference>
<feature type="domain" description="Gfo/Idh/MocA-like oxidoreductase N-terminal" evidence="2">
    <location>
        <begin position="50"/>
        <end position="173"/>
    </location>
</feature>
<dbReference type="EMBL" id="CP036426">
    <property type="protein sequence ID" value="QDV38910.1"/>
    <property type="molecule type" value="Genomic_DNA"/>
</dbReference>
<dbReference type="InterPro" id="IPR036291">
    <property type="entry name" value="NAD(P)-bd_dom_sf"/>
</dbReference>
<dbReference type="RefSeq" id="WP_145277770.1">
    <property type="nucleotide sequence ID" value="NZ_CP036426.1"/>
</dbReference>
<dbReference type="EC" id="1.-.-.-" evidence="4"/>
<dbReference type="InterPro" id="IPR000683">
    <property type="entry name" value="Gfo/Idh/MocA-like_OxRdtase_N"/>
</dbReference>
<name>A0A518HDJ5_9BACT</name>
<dbReference type="PANTHER" id="PTHR43818:SF5">
    <property type="entry name" value="OXIDOREDUCTASE FAMILY PROTEIN"/>
    <property type="match status" value="1"/>
</dbReference>
<dbReference type="Gene3D" id="3.40.50.720">
    <property type="entry name" value="NAD(P)-binding Rossmann-like Domain"/>
    <property type="match status" value="1"/>
</dbReference>
<dbReference type="PROSITE" id="PS51318">
    <property type="entry name" value="TAT"/>
    <property type="match status" value="1"/>
</dbReference>
<dbReference type="PANTHER" id="PTHR43818">
    <property type="entry name" value="BCDNA.GH03377"/>
    <property type="match status" value="1"/>
</dbReference>
<dbReference type="OrthoDB" id="9788246at2"/>
<keyword evidence="4" id="KW-0560">Oxidoreductase</keyword>
<organism evidence="4 5">
    <name type="scientific">Tautonia plasticadhaerens</name>
    <dbReference type="NCBI Taxonomy" id="2527974"/>
    <lineage>
        <taxon>Bacteria</taxon>
        <taxon>Pseudomonadati</taxon>
        <taxon>Planctomycetota</taxon>
        <taxon>Planctomycetia</taxon>
        <taxon>Isosphaerales</taxon>
        <taxon>Isosphaeraceae</taxon>
        <taxon>Tautonia</taxon>
    </lineage>
</organism>
<dbReference type="GO" id="GO:0016491">
    <property type="term" value="F:oxidoreductase activity"/>
    <property type="evidence" value="ECO:0007669"/>
    <property type="project" value="UniProtKB-KW"/>
</dbReference>
<dbReference type="NCBIfam" id="TIGR01409">
    <property type="entry name" value="TAT_signal_seq"/>
    <property type="match status" value="1"/>
</dbReference>
<dbReference type="AlphaFoldDB" id="A0A518HDJ5"/>
<evidence type="ECO:0000259" key="3">
    <source>
        <dbReference type="Pfam" id="PF19051"/>
    </source>
</evidence>
<feature type="domain" description="Gfo/Idh/MocA-like oxidoreductase bacterial type C-terminal" evidence="3">
    <location>
        <begin position="222"/>
        <end position="305"/>
    </location>
</feature>
<evidence type="ECO:0000256" key="1">
    <source>
        <dbReference type="SAM" id="MobiDB-lite"/>
    </source>
</evidence>
<proteinExistence type="predicted"/>
<dbReference type="InterPro" id="IPR006311">
    <property type="entry name" value="TAT_signal"/>
</dbReference>
<dbReference type="Proteomes" id="UP000317835">
    <property type="component" value="Chromosome"/>
</dbReference>
<dbReference type="Pfam" id="PF01408">
    <property type="entry name" value="GFO_IDH_MocA"/>
    <property type="match status" value="1"/>
</dbReference>
<evidence type="ECO:0000313" key="4">
    <source>
        <dbReference type="EMBL" id="QDV38910.1"/>
    </source>
</evidence>
<protein>
    <submittedName>
        <fullName evidence="4">Putative oxidoreductase YdgJ</fullName>
        <ecNumber evidence="4">1.-.-.-</ecNumber>
    </submittedName>
</protein>
<reference evidence="4 5" key="1">
    <citation type="submission" date="2019-02" db="EMBL/GenBank/DDBJ databases">
        <title>Deep-cultivation of Planctomycetes and their phenomic and genomic characterization uncovers novel biology.</title>
        <authorList>
            <person name="Wiegand S."/>
            <person name="Jogler M."/>
            <person name="Boedeker C."/>
            <person name="Pinto D."/>
            <person name="Vollmers J."/>
            <person name="Rivas-Marin E."/>
            <person name="Kohn T."/>
            <person name="Peeters S.H."/>
            <person name="Heuer A."/>
            <person name="Rast P."/>
            <person name="Oberbeckmann S."/>
            <person name="Bunk B."/>
            <person name="Jeske O."/>
            <person name="Meyerdierks A."/>
            <person name="Storesund J.E."/>
            <person name="Kallscheuer N."/>
            <person name="Luecker S."/>
            <person name="Lage O.M."/>
            <person name="Pohl T."/>
            <person name="Merkel B.J."/>
            <person name="Hornburger P."/>
            <person name="Mueller R.-W."/>
            <person name="Bruemmer F."/>
            <person name="Labrenz M."/>
            <person name="Spormann A.M."/>
            <person name="Op den Camp H."/>
            <person name="Overmann J."/>
            <person name="Amann R."/>
            <person name="Jetten M.S.M."/>
            <person name="Mascher T."/>
            <person name="Medema M.H."/>
            <person name="Devos D.P."/>
            <person name="Kaster A.-K."/>
            <person name="Ovreas L."/>
            <person name="Rohde M."/>
            <person name="Galperin M.Y."/>
            <person name="Jogler C."/>
        </authorList>
    </citation>
    <scope>NUCLEOTIDE SEQUENCE [LARGE SCALE GENOMIC DNA]</scope>
    <source>
        <strain evidence="4 5">ElP</strain>
    </source>
</reference>
<dbReference type="InterPro" id="IPR019546">
    <property type="entry name" value="TAT_signal_bac_arc"/>
</dbReference>
<dbReference type="InterPro" id="IPR043906">
    <property type="entry name" value="Gfo/Idh/MocA_OxRdtase_bact_C"/>
</dbReference>